<dbReference type="EMBL" id="MLQQ01000001">
    <property type="protein sequence ID" value="OIJ15785.1"/>
    <property type="molecule type" value="Genomic_DNA"/>
</dbReference>
<sequence>MKQWLILSSVICLFLLVWGTVIYQIFVQEESIMFARDLPYIQIEHAEREFVLDDRVESDTGKRESETENIIAEETERKYTELNKRTAPPLYEGLDFGDGISIDDLLRSYGIIVNNS</sequence>
<reference evidence="1 2" key="1">
    <citation type="submission" date="2016-10" db="EMBL/GenBank/DDBJ databases">
        <title>Draft genome sequences of four alkaliphilic bacteria belonging to the Anaerobacillus genus.</title>
        <authorList>
            <person name="Bassil N.M."/>
            <person name="Lloyd J.R."/>
        </authorList>
    </citation>
    <scope>NUCLEOTIDE SEQUENCE [LARGE SCALE GENOMIC DNA]</scope>
    <source>
        <strain evidence="1 2">DSM 15340</strain>
    </source>
</reference>
<dbReference type="RefSeq" id="WP_071311710.1">
    <property type="nucleotide sequence ID" value="NZ_MLQQ01000001.1"/>
</dbReference>
<evidence type="ECO:0000313" key="1">
    <source>
        <dbReference type="EMBL" id="OIJ15785.1"/>
    </source>
</evidence>
<dbReference type="OrthoDB" id="9891512at2"/>
<dbReference type="Proteomes" id="UP000180098">
    <property type="component" value="Unassembled WGS sequence"/>
</dbReference>
<dbReference type="AlphaFoldDB" id="A0A1S2LWQ9"/>
<evidence type="ECO:0000313" key="2">
    <source>
        <dbReference type="Proteomes" id="UP000180098"/>
    </source>
</evidence>
<accession>A0A1S2LWQ9</accession>
<protein>
    <submittedName>
        <fullName evidence="1">Uncharacterized protein</fullName>
    </submittedName>
</protein>
<comment type="caution">
    <text evidence="1">The sequence shown here is derived from an EMBL/GenBank/DDBJ whole genome shotgun (WGS) entry which is preliminary data.</text>
</comment>
<organism evidence="1 2">
    <name type="scientific">Anaerobacillus arseniciselenatis</name>
    <dbReference type="NCBI Taxonomy" id="85682"/>
    <lineage>
        <taxon>Bacteria</taxon>
        <taxon>Bacillati</taxon>
        <taxon>Bacillota</taxon>
        <taxon>Bacilli</taxon>
        <taxon>Bacillales</taxon>
        <taxon>Bacillaceae</taxon>
        <taxon>Anaerobacillus</taxon>
    </lineage>
</organism>
<proteinExistence type="predicted"/>
<gene>
    <name evidence="1" type="ORF">BKP35_01985</name>
</gene>
<name>A0A1S2LWQ9_9BACI</name>
<keyword evidence="2" id="KW-1185">Reference proteome</keyword>